<dbReference type="EC" id="3.1.4.46" evidence="1"/>
<evidence type="ECO:0000259" key="5">
    <source>
        <dbReference type="PROSITE" id="PS51704"/>
    </source>
</evidence>
<comment type="caution">
    <text evidence="6">The sequence shown here is derived from an EMBL/GenBank/DDBJ whole genome shotgun (WGS) entry which is preliminary data.</text>
</comment>
<dbReference type="EMBL" id="JBCNJP010000017">
    <property type="protein sequence ID" value="KAK9064708.1"/>
    <property type="molecule type" value="Genomic_DNA"/>
</dbReference>
<dbReference type="Pfam" id="PF03009">
    <property type="entry name" value="GDPD"/>
    <property type="match status" value="1"/>
</dbReference>
<sequence length="413" mass="46131">MAVKTAIHFSDVSHLDQVNDTATATASLSLLTTSLPTGGSGVSNGRKIVPKFMVVGHRGHGMNILQSPDKRLKVYKENSILSFNKAANHPLDFIEFDVQVTKDNTAVIFHDDFIISEENGNIVEKRVTDLTLDEFFSYGPQRETGEVGKSLLRESDGKIVEWEVEIDDHLCTLEEAFQKVNPCLGFNIELKFDDYLVYEQEYLVHVLRVILEVVYEYARERPVIFSSFQPDAALLMKKLQHEYSVYFLTNGGNEIYEDVRMNSLEEAKKLAISGGLDGVVSEVNGVLLDDLLVAEDIAAAETTSAASHVNRKINLVYGSGSVGLTGCWTTLRSLQPEKVAELSEPTSARVFYGCCHVLGKQQKSFGEAMGEHKLKMEKETGAEKRSQWGQRMEVWKRDLAKVADLKGVDEKDR</sequence>
<keyword evidence="2" id="KW-0319">Glycerol metabolism</keyword>
<dbReference type="SUPFAM" id="SSF51695">
    <property type="entry name" value="PLC-like phosphodiesterases"/>
    <property type="match status" value="1"/>
</dbReference>
<protein>
    <recommendedName>
        <fullName evidence="1">glycerophosphodiester phosphodiesterase</fullName>
        <ecNumber evidence="1">3.1.4.46</ecNumber>
    </recommendedName>
</protein>
<dbReference type="Gene3D" id="3.20.20.190">
    <property type="entry name" value="Phosphatidylinositol (PI) phosphodiesterase"/>
    <property type="match status" value="1"/>
</dbReference>
<dbReference type="PROSITE" id="PS51704">
    <property type="entry name" value="GP_PDE"/>
    <property type="match status" value="1"/>
</dbReference>
<evidence type="ECO:0000256" key="1">
    <source>
        <dbReference type="ARBA" id="ARBA00012247"/>
    </source>
</evidence>
<dbReference type="InterPro" id="IPR051578">
    <property type="entry name" value="GDPD"/>
</dbReference>
<evidence type="ECO:0000313" key="6">
    <source>
        <dbReference type="EMBL" id="KAK9064708.1"/>
    </source>
</evidence>
<dbReference type="PANTHER" id="PTHR22958:SF36">
    <property type="entry name" value="GLYCEROPHOSPHODIESTER PHOSPHODIESTERASE"/>
    <property type="match status" value="1"/>
</dbReference>
<evidence type="ECO:0000256" key="2">
    <source>
        <dbReference type="ARBA" id="ARBA00022798"/>
    </source>
</evidence>
<gene>
    <name evidence="6" type="ORF">SSX86_016090</name>
</gene>
<dbReference type="GO" id="GO:0006071">
    <property type="term" value="P:glycerol metabolic process"/>
    <property type="evidence" value="ECO:0007669"/>
    <property type="project" value="UniProtKB-KW"/>
</dbReference>
<name>A0AAP0GVB8_9ASTR</name>
<organism evidence="6 7">
    <name type="scientific">Deinandra increscens subsp. villosa</name>
    <dbReference type="NCBI Taxonomy" id="3103831"/>
    <lineage>
        <taxon>Eukaryota</taxon>
        <taxon>Viridiplantae</taxon>
        <taxon>Streptophyta</taxon>
        <taxon>Embryophyta</taxon>
        <taxon>Tracheophyta</taxon>
        <taxon>Spermatophyta</taxon>
        <taxon>Magnoliopsida</taxon>
        <taxon>eudicotyledons</taxon>
        <taxon>Gunneridae</taxon>
        <taxon>Pentapetalae</taxon>
        <taxon>asterids</taxon>
        <taxon>campanulids</taxon>
        <taxon>Asterales</taxon>
        <taxon>Asteraceae</taxon>
        <taxon>Asteroideae</taxon>
        <taxon>Heliantheae alliance</taxon>
        <taxon>Madieae</taxon>
        <taxon>Madiinae</taxon>
        <taxon>Deinandra</taxon>
    </lineage>
</organism>
<reference evidence="6 7" key="1">
    <citation type="submission" date="2024-04" db="EMBL/GenBank/DDBJ databases">
        <title>The reference genome of an endangered Asteraceae, Deinandra increscens subsp. villosa, native to the Central Coast of California.</title>
        <authorList>
            <person name="Guilliams M."/>
            <person name="Hasenstab-Lehman K."/>
            <person name="Meyer R."/>
            <person name="Mcevoy S."/>
        </authorList>
    </citation>
    <scope>NUCLEOTIDE SEQUENCE [LARGE SCALE GENOMIC DNA]</scope>
    <source>
        <tissue evidence="6">Leaf</tissue>
    </source>
</reference>
<evidence type="ECO:0000256" key="4">
    <source>
        <dbReference type="ARBA" id="ARBA00047512"/>
    </source>
</evidence>
<evidence type="ECO:0000256" key="3">
    <source>
        <dbReference type="ARBA" id="ARBA00022801"/>
    </source>
</evidence>
<keyword evidence="7" id="KW-1185">Reference proteome</keyword>
<dbReference type="PANTHER" id="PTHR22958">
    <property type="entry name" value="GLYCEROPHOSPHORYL DIESTER PHOSPHODIESTERASE"/>
    <property type="match status" value="1"/>
</dbReference>
<dbReference type="InterPro" id="IPR030395">
    <property type="entry name" value="GP_PDE_dom"/>
</dbReference>
<dbReference type="Proteomes" id="UP001408789">
    <property type="component" value="Unassembled WGS sequence"/>
</dbReference>
<feature type="domain" description="GP-PDE" evidence="5">
    <location>
        <begin position="52"/>
        <end position="362"/>
    </location>
</feature>
<dbReference type="InterPro" id="IPR017946">
    <property type="entry name" value="PLC-like_Pdiesterase_TIM-brl"/>
</dbReference>
<comment type="catalytic activity">
    <reaction evidence="4">
        <text>a sn-glycero-3-phosphodiester + H2O = an alcohol + sn-glycerol 3-phosphate + H(+)</text>
        <dbReference type="Rhea" id="RHEA:12969"/>
        <dbReference type="ChEBI" id="CHEBI:15377"/>
        <dbReference type="ChEBI" id="CHEBI:15378"/>
        <dbReference type="ChEBI" id="CHEBI:30879"/>
        <dbReference type="ChEBI" id="CHEBI:57597"/>
        <dbReference type="ChEBI" id="CHEBI:83408"/>
        <dbReference type="EC" id="3.1.4.46"/>
    </reaction>
</comment>
<evidence type="ECO:0000313" key="7">
    <source>
        <dbReference type="Proteomes" id="UP001408789"/>
    </source>
</evidence>
<dbReference type="GO" id="GO:0008889">
    <property type="term" value="F:glycerophosphodiester phosphodiesterase activity"/>
    <property type="evidence" value="ECO:0007669"/>
    <property type="project" value="UniProtKB-EC"/>
</dbReference>
<keyword evidence="3" id="KW-0378">Hydrolase</keyword>
<accession>A0AAP0GVB8</accession>
<dbReference type="AlphaFoldDB" id="A0AAP0GVB8"/>
<proteinExistence type="predicted"/>
<dbReference type="GO" id="GO:0046475">
    <property type="term" value="P:glycerophospholipid catabolic process"/>
    <property type="evidence" value="ECO:0007669"/>
    <property type="project" value="TreeGrafter"/>
</dbReference>